<evidence type="ECO:0000313" key="2">
    <source>
        <dbReference type="Proteomes" id="UP000030533"/>
    </source>
</evidence>
<proteinExistence type="predicted"/>
<gene>
    <name evidence="1" type="ORF">EU98_2014</name>
</gene>
<dbReference type="EMBL" id="JNAO01000013">
    <property type="protein sequence ID" value="KGG00482.1"/>
    <property type="molecule type" value="Genomic_DNA"/>
</dbReference>
<reference evidence="2" key="1">
    <citation type="journal article" date="2014" name="Sci. Data">
        <title>Genomes of diverse isolates of the marine cyanobacterium Prochlorococcus.</title>
        <authorList>
            <person name="Biller S."/>
            <person name="Berube P."/>
            <person name="Thompson J."/>
            <person name="Kelly L."/>
            <person name="Roggensack S."/>
            <person name="Awad L."/>
            <person name="Roache-Johnson K."/>
            <person name="Ding H."/>
            <person name="Giovannoni S.J."/>
            <person name="Moore L.R."/>
            <person name="Chisholm S.W."/>
        </authorList>
    </citation>
    <scope>NUCLEOTIDE SEQUENCE [LARGE SCALE GENOMIC DNA]</scope>
    <source>
        <strain evidence="2">MIT 9314</strain>
    </source>
</reference>
<comment type="caution">
    <text evidence="1">The sequence shown here is derived from an EMBL/GenBank/DDBJ whole genome shotgun (WGS) entry which is preliminary data.</text>
</comment>
<organism evidence="1 2">
    <name type="scientific">Prochlorococcus marinus str. MIT 9314</name>
    <dbReference type="NCBI Taxonomy" id="167548"/>
    <lineage>
        <taxon>Bacteria</taxon>
        <taxon>Bacillati</taxon>
        <taxon>Cyanobacteriota</taxon>
        <taxon>Cyanophyceae</taxon>
        <taxon>Synechococcales</taxon>
        <taxon>Prochlorococcaceae</taxon>
        <taxon>Prochlorococcus</taxon>
    </lineage>
</organism>
<dbReference type="AlphaFoldDB" id="A0A0A2AI33"/>
<accession>A0A0A2AI33</accession>
<sequence>MKLIICPCFKKVFVVYLLATMSQQVKAIKKLNAKIKNERFS</sequence>
<dbReference type="Proteomes" id="UP000030533">
    <property type="component" value="Unassembled WGS sequence"/>
</dbReference>
<dbReference type="STRING" id="167548.EU98_2014"/>
<name>A0A0A2AI33_PROMR</name>
<evidence type="ECO:0000313" key="1">
    <source>
        <dbReference type="EMBL" id="KGG00482.1"/>
    </source>
</evidence>
<protein>
    <submittedName>
        <fullName evidence="1">Uncharacterized protein</fullName>
    </submittedName>
</protein>